<organism evidence="1 2">
    <name type="scientific">Prorocentrum cordatum</name>
    <dbReference type="NCBI Taxonomy" id="2364126"/>
    <lineage>
        <taxon>Eukaryota</taxon>
        <taxon>Sar</taxon>
        <taxon>Alveolata</taxon>
        <taxon>Dinophyceae</taxon>
        <taxon>Prorocentrales</taxon>
        <taxon>Prorocentraceae</taxon>
        <taxon>Prorocentrum</taxon>
    </lineage>
</organism>
<evidence type="ECO:0000313" key="1">
    <source>
        <dbReference type="EMBL" id="CAK0826444.1"/>
    </source>
</evidence>
<dbReference type="Proteomes" id="UP001189429">
    <property type="component" value="Unassembled WGS sequence"/>
</dbReference>
<accession>A0ABN9S3T3</accession>
<gene>
    <name evidence="1" type="ORF">PCOR1329_LOCUS26284</name>
</gene>
<proteinExistence type="predicted"/>
<comment type="caution">
    <text evidence="1">The sequence shown here is derived from an EMBL/GenBank/DDBJ whole genome shotgun (WGS) entry which is preliminary data.</text>
</comment>
<keyword evidence="2" id="KW-1185">Reference proteome</keyword>
<evidence type="ECO:0000313" key="2">
    <source>
        <dbReference type="Proteomes" id="UP001189429"/>
    </source>
</evidence>
<protein>
    <recommendedName>
        <fullName evidence="3">Decapping nuclease</fullName>
    </recommendedName>
</protein>
<name>A0ABN9S3T3_9DINO</name>
<evidence type="ECO:0008006" key="3">
    <source>
        <dbReference type="Google" id="ProtNLM"/>
    </source>
</evidence>
<reference evidence="1" key="1">
    <citation type="submission" date="2023-10" db="EMBL/GenBank/DDBJ databases">
        <authorList>
            <person name="Chen Y."/>
            <person name="Shah S."/>
            <person name="Dougan E. K."/>
            <person name="Thang M."/>
            <person name="Chan C."/>
        </authorList>
    </citation>
    <scope>NUCLEOTIDE SEQUENCE [LARGE SCALE GENOMIC DNA]</scope>
</reference>
<dbReference type="EMBL" id="CAUYUJ010009321">
    <property type="protein sequence ID" value="CAK0826444.1"/>
    <property type="molecule type" value="Genomic_DNA"/>
</dbReference>
<sequence length="413" mass="46641">MLRCASWIRTFKAGCTSRFAQGGRYLVLSAHHFNDLLYDVPATTGTEAFRDNPLKGLQPAERGMVLAKLARRIDVDIHPTSKFEDPAASKCTDGSQRGAHRSEYDWRRDGLRIECKSSQMQWLPSLRSWQFVFGAVKFAHQAGREVAAFDELVLVLLDPHNLHFYVHDGALGVSTVGLERTRAAGHQIVIRGPRGEEDWKKASVKILRKLDCGSNSCRRVAMMECTDPRVSKVLESSVSSLRKDIYADSPLSVVSSAARGLRIESLVRRVDAILHGGSVITDPDACSDRTNRARYDWKRNDRRIECKSSSLLWDRSGERWKLAFAGIKLAECSDGGKACFDELFISVYTPKGVYVYRHDLVLGMSRLGQNTKWRGYQVQLYAPSKLFEWQAALDVLLLKLEDSGCQRIAWIRW</sequence>